<accession>A0A550CSK1</accession>
<dbReference type="PANTHER" id="PTHR10285">
    <property type="entry name" value="URIDINE KINASE"/>
    <property type="match status" value="1"/>
</dbReference>
<evidence type="ECO:0000256" key="3">
    <source>
        <dbReference type="ARBA" id="ARBA00022741"/>
    </source>
</evidence>
<dbReference type="NCBIfam" id="TIGR00235">
    <property type="entry name" value="udk"/>
    <property type="match status" value="1"/>
</dbReference>
<dbReference type="Gene3D" id="3.40.50.300">
    <property type="entry name" value="P-loop containing nucleotide triphosphate hydrolases"/>
    <property type="match status" value="1"/>
</dbReference>
<dbReference type="Pfam" id="PF00485">
    <property type="entry name" value="PRK"/>
    <property type="match status" value="1"/>
</dbReference>
<dbReference type="OrthoDB" id="738517at2759"/>
<dbReference type="InterPro" id="IPR029057">
    <property type="entry name" value="PRTase-like"/>
</dbReference>
<dbReference type="Proteomes" id="UP000320762">
    <property type="component" value="Unassembled WGS sequence"/>
</dbReference>
<feature type="domain" description="Phosphoribulokinase/uridine kinase" evidence="7">
    <location>
        <begin position="93"/>
        <end position="275"/>
    </location>
</feature>
<keyword evidence="4 5" id="KW-0418">Kinase</keyword>
<dbReference type="SUPFAM" id="SSF53271">
    <property type="entry name" value="PRTase-like"/>
    <property type="match status" value="1"/>
</dbReference>
<dbReference type="FunFam" id="3.40.50.300:FF:002070">
    <property type="entry name" value="Uridine kinase"/>
    <property type="match status" value="1"/>
</dbReference>
<dbReference type="NCBIfam" id="NF004018">
    <property type="entry name" value="PRK05480.1"/>
    <property type="match status" value="1"/>
</dbReference>
<dbReference type="InterPro" id="IPR000764">
    <property type="entry name" value="Uridine_kinase-like"/>
</dbReference>
<evidence type="ECO:0000256" key="5">
    <source>
        <dbReference type="RuleBase" id="RU003825"/>
    </source>
</evidence>
<evidence type="ECO:0000313" key="10">
    <source>
        <dbReference type="Proteomes" id="UP000320762"/>
    </source>
</evidence>
<sequence length="556" mass="61678">MCPPLQRPYFTRARLSLSSDVAVLSSSLMSDDFGFLSANAPGDQRRSGSGPLGKPAPVVLEPPIQPKKNTVLVSHGRPPWYGEDGEPKFDAFVIAVAGGSASGKTHVSRQIVKALGSIPSVIILSQDSFYKQHSPEEIALAFENRFDFDHPDSIDMELFAKCLADLKAGRQTNIPIYSFQTHQRLEETQYLYGAAIIITEGILALHDPRLRELYDMKVFVQCDSDLMLARRIRRDVAERGRDVSGILDQYLRFVKPSYDHFVQPSASHADIIVPGANNEVAIELITTHIRRKLQERSNHFRHKMAIPTTYLQADGDASTEALNLTVLPMTPQRKGVFTMLRDKDCSKQDFIFHTDRLATTLAEHAMQHLPFEPHDVLTPVGVTARGKKLADKCICGVSVLRGGGVLERGFRRVYHDVPIGSLLVQSECLTGEPLLLHTKLPVCVRRRETAQNTYCFILDAQIGTGAAALMAIRVLLDHGVPQDHIIFITLLVARGGGISVLRRAFPDVRIVCGAVDDEMKERWLEGIKGDENPDGVGRVGWVMQPGMGQIGDRYYL</sequence>
<comment type="catalytic activity">
    <reaction evidence="5">
        <text>cytidine + ATP = CMP + ADP + H(+)</text>
        <dbReference type="Rhea" id="RHEA:24674"/>
        <dbReference type="ChEBI" id="CHEBI:15378"/>
        <dbReference type="ChEBI" id="CHEBI:17562"/>
        <dbReference type="ChEBI" id="CHEBI:30616"/>
        <dbReference type="ChEBI" id="CHEBI:60377"/>
        <dbReference type="ChEBI" id="CHEBI:456216"/>
        <dbReference type="EC" id="2.7.1.48"/>
    </reaction>
</comment>
<dbReference type="UniPathway" id="UPA00574">
    <property type="reaction ID" value="UER00637"/>
</dbReference>
<keyword evidence="3 5" id="KW-0547">Nucleotide-binding</keyword>
<organism evidence="9 10">
    <name type="scientific">Schizophyllum amplum</name>
    <dbReference type="NCBI Taxonomy" id="97359"/>
    <lineage>
        <taxon>Eukaryota</taxon>
        <taxon>Fungi</taxon>
        <taxon>Dikarya</taxon>
        <taxon>Basidiomycota</taxon>
        <taxon>Agaricomycotina</taxon>
        <taxon>Agaricomycetes</taxon>
        <taxon>Agaricomycetidae</taxon>
        <taxon>Agaricales</taxon>
        <taxon>Schizophyllaceae</taxon>
        <taxon>Schizophyllum</taxon>
    </lineage>
</organism>
<evidence type="ECO:0000256" key="4">
    <source>
        <dbReference type="ARBA" id="ARBA00022777"/>
    </source>
</evidence>
<dbReference type="CDD" id="cd06223">
    <property type="entry name" value="PRTases_typeI"/>
    <property type="match status" value="1"/>
</dbReference>
<dbReference type="EMBL" id="VDMD01000002">
    <property type="protein sequence ID" value="TRM67771.1"/>
    <property type="molecule type" value="Genomic_DNA"/>
</dbReference>
<dbReference type="GO" id="GO:0044206">
    <property type="term" value="P:UMP salvage"/>
    <property type="evidence" value="ECO:0007669"/>
    <property type="project" value="UniProtKB-UniPathway"/>
</dbReference>
<reference evidence="9 10" key="1">
    <citation type="journal article" date="2019" name="New Phytol.">
        <title>Comparative genomics reveals unique wood-decay strategies and fruiting body development in the Schizophyllaceae.</title>
        <authorList>
            <person name="Almasi E."/>
            <person name="Sahu N."/>
            <person name="Krizsan K."/>
            <person name="Balint B."/>
            <person name="Kovacs G.M."/>
            <person name="Kiss B."/>
            <person name="Cseklye J."/>
            <person name="Drula E."/>
            <person name="Henrissat B."/>
            <person name="Nagy I."/>
            <person name="Chovatia M."/>
            <person name="Adam C."/>
            <person name="LaButti K."/>
            <person name="Lipzen A."/>
            <person name="Riley R."/>
            <person name="Grigoriev I.V."/>
            <person name="Nagy L.G."/>
        </authorList>
    </citation>
    <scope>NUCLEOTIDE SEQUENCE [LARGE SCALE GENOMIC DNA]</scope>
    <source>
        <strain evidence="9 10">NL-1724</strain>
    </source>
</reference>
<feature type="region of interest" description="Disordered" evidence="6">
    <location>
        <begin position="39"/>
        <end position="60"/>
    </location>
</feature>
<evidence type="ECO:0000256" key="1">
    <source>
        <dbReference type="ARBA" id="ARBA00004690"/>
    </source>
</evidence>
<keyword evidence="2 5" id="KW-0808">Transferase</keyword>
<dbReference type="GO" id="GO:0005524">
    <property type="term" value="F:ATP binding"/>
    <property type="evidence" value="ECO:0007669"/>
    <property type="project" value="UniProtKB-KW"/>
</dbReference>
<dbReference type="Gene3D" id="3.40.50.2020">
    <property type="match status" value="1"/>
</dbReference>
<dbReference type="AlphaFoldDB" id="A0A550CSK1"/>
<comment type="catalytic activity">
    <reaction evidence="5">
        <text>uridine + ATP = UMP + ADP + H(+)</text>
        <dbReference type="Rhea" id="RHEA:16825"/>
        <dbReference type="ChEBI" id="CHEBI:15378"/>
        <dbReference type="ChEBI" id="CHEBI:16704"/>
        <dbReference type="ChEBI" id="CHEBI:30616"/>
        <dbReference type="ChEBI" id="CHEBI:57865"/>
        <dbReference type="ChEBI" id="CHEBI:456216"/>
        <dbReference type="EC" id="2.7.1.48"/>
    </reaction>
</comment>
<dbReference type="GO" id="GO:0043771">
    <property type="term" value="F:cytidine kinase activity"/>
    <property type="evidence" value="ECO:0007669"/>
    <property type="project" value="RHEA"/>
</dbReference>
<evidence type="ECO:0000256" key="6">
    <source>
        <dbReference type="SAM" id="MobiDB-lite"/>
    </source>
</evidence>
<name>A0A550CSK1_9AGAR</name>
<gene>
    <name evidence="9" type="ORF">BD626DRAFT_479793</name>
</gene>
<dbReference type="GO" id="GO:0044211">
    <property type="term" value="P:CTP salvage"/>
    <property type="evidence" value="ECO:0007669"/>
    <property type="project" value="UniProtKB-UniPathway"/>
</dbReference>
<protein>
    <recommendedName>
        <fullName evidence="5">Uridine kinase</fullName>
        <ecNumber evidence="5">2.7.1.48</ecNumber>
    </recommendedName>
</protein>
<evidence type="ECO:0000256" key="2">
    <source>
        <dbReference type="ARBA" id="ARBA00022679"/>
    </source>
</evidence>
<dbReference type="STRING" id="97359.A0A550CSK1"/>
<dbReference type="UniPathway" id="UPA00579">
    <property type="reaction ID" value="UER00640"/>
</dbReference>
<keyword evidence="10" id="KW-1185">Reference proteome</keyword>
<evidence type="ECO:0000313" key="9">
    <source>
        <dbReference type="EMBL" id="TRM67771.1"/>
    </source>
</evidence>
<dbReference type="PRINTS" id="PR00988">
    <property type="entry name" value="URIDINKINASE"/>
</dbReference>
<keyword evidence="5" id="KW-0067">ATP-binding</keyword>
<evidence type="ECO:0000259" key="7">
    <source>
        <dbReference type="Pfam" id="PF00485"/>
    </source>
</evidence>
<feature type="domain" description="Phosphoribosyltransferase" evidence="8">
    <location>
        <begin position="329"/>
        <end position="522"/>
    </location>
</feature>
<comment type="pathway">
    <text evidence="5">Pyrimidine metabolism; CTP biosynthesis via salvage pathway; CTP from cytidine: step 1/3.</text>
</comment>
<comment type="similarity">
    <text evidence="5">Belongs to the uridine kinase family.</text>
</comment>
<evidence type="ECO:0000259" key="8">
    <source>
        <dbReference type="Pfam" id="PF14681"/>
    </source>
</evidence>
<dbReference type="CDD" id="cd02023">
    <property type="entry name" value="UMPK"/>
    <property type="match status" value="1"/>
</dbReference>
<dbReference type="Pfam" id="PF14681">
    <property type="entry name" value="UPRTase"/>
    <property type="match status" value="1"/>
</dbReference>
<dbReference type="InterPro" id="IPR000836">
    <property type="entry name" value="PRTase_dom"/>
</dbReference>
<proteinExistence type="inferred from homology"/>
<comment type="pathway">
    <text evidence="1 5">Pyrimidine metabolism; UMP biosynthesis via salvage pathway; UMP from uridine: step 1/1.</text>
</comment>
<comment type="caution">
    <text evidence="9">The sequence shown here is derived from an EMBL/GenBank/DDBJ whole genome shotgun (WGS) entry which is preliminary data.</text>
</comment>
<dbReference type="GO" id="GO:0004849">
    <property type="term" value="F:uridine kinase activity"/>
    <property type="evidence" value="ECO:0007669"/>
    <property type="project" value="UniProtKB-EC"/>
</dbReference>
<dbReference type="SUPFAM" id="SSF52540">
    <property type="entry name" value="P-loop containing nucleoside triphosphate hydrolases"/>
    <property type="match status" value="1"/>
</dbReference>
<dbReference type="EC" id="2.7.1.48" evidence="5"/>
<dbReference type="InterPro" id="IPR027417">
    <property type="entry name" value="P-loop_NTPase"/>
</dbReference>
<dbReference type="InterPro" id="IPR006083">
    <property type="entry name" value="PRK/URK"/>
</dbReference>